<keyword evidence="4 7" id="KW-0812">Transmembrane</keyword>
<protein>
    <submittedName>
        <fullName evidence="9">EamA family transporter</fullName>
    </submittedName>
</protein>
<comment type="subcellular location">
    <subcellularLocation>
        <location evidence="1">Cell membrane</location>
        <topology evidence="1">Multi-pass membrane protein</topology>
    </subcellularLocation>
</comment>
<organism evidence="9 10">
    <name type="scientific">Bifidobacterium platyrrhinorum</name>
    <dbReference type="NCBI Taxonomy" id="2661628"/>
    <lineage>
        <taxon>Bacteria</taxon>
        <taxon>Bacillati</taxon>
        <taxon>Actinomycetota</taxon>
        <taxon>Actinomycetes</taxon>
        <taxon>Bifidobacteriales</taxon>
        <taxon>Bifidobacteriaceae</taxon>
        <taxon>Bifidobacterium</taxon>
    </lineage>
</organism>
<accession>A0A6L9SWL3</accession>
<feature type="transmembrane region" description="Helical" evidence="7">
    <location>
        <begin position="191"/>
        <end position="211"/>
    </location>
</feature>
<feature type="domain" description="EamA" evidence="8">
    <location>
        <begin position="23"/>
        <end position="151"/>
    </location>
</feature>
<comment type="caution">
    <text evidence="9">The sequence shown here is derived from an EMBL/GenBank/DDBJ whole genome shotgun (WGS) entry which is preliminary data.</text>
</comment>
<dbReference type="SUPFAM" id="SSF103481">
    <property type="entry name" value="Multidrug resistance efflux transporter EmrE"/>
    <property type="match status" value="2"/>
</dbReference>
<feature type="transmembrane region" description="Helical" evidence="7">
    <location>
        <begin position="79"/>
        <end position="99"/>
    </location>
</feature>
<sequence>MLGRFKALRSRWSRSFPPNLARLMLLACAAMWGASYLLAKFAMAEIPPQWLMGIRMVGACSCMFALFHRHIVPCLNRAIIVPALVAGVTYWGTMVTQTIGLQTIDPGRSSFLTAAYCVITPFAAWLVSHVRPKAINVVAGVICLMGVGFVSLRDGATLSLSTGDWLTLSTALIFSFNLTCLGVYTKRFDPIAVTFVQFAVAGVLFLTGAAFTEPGPAVSWLAPSVVASVLYLFLGATMAAQIMQNIGLAHVPASQASIIMCTESLFAVSFSALFWGERITWSSLVGFALIFAAVLMSVIRPTRHSLYRN</sequence>
<keyword evidence="5 7" id="KW-1133">Transmembrane helix</keyword>
<proteinExistence type="inferred from homology"/>
<feature type="transmembrane region" description="Helical" evidence="7">
    <location>
        <begin position="134"/>
        <end position="153"/>
    </location>
</feature>
<evidence type="ECO:0000256" key="7">
    <source>
        <dbReference type="SAM" id="Phobius"/>
    </source>
</evidence>
<dbReference type="PANTHER" id="PTHR42920">
    <property type="entry name" value="OS03G0707200 PROTEIN-RELATED"/>
    <property type="match status" value="1"/>
</dbReference>
<evidence type="ECO:0000256" key="3">
    <source>
        <dbReference type="ARBA" id="ARBA00022475"/>
    </source>
</evidence>
<evidence type="ECO:0000259" key="8">
    <source>
        <dbReference type="Pfam" id="PF00892"/>
    </source>
</evidence>
<dbReference type="InterPro" id="IPR051258">
    <property type="entry name" value="Diverse_Substrate_Transporter"/>
</dbReference>
<evidence type="ECO:0000256" key="5">
    <source>
        <dbReference type="ARBA" id="ARBA00022989"/>
    </source>
</evidence>
<name>A0A6L9SWL3_9BIFI</name>
<gene>
    <name evidence="9" type="ORF">GFD21_10695</name>
</gene>
<evidence type="ECO:0000313" key="9">
    <source>
        <dbReference type="EMBL" id="NEG56213.1"/>
    </source>
</evidence>
<evidence type="ECO:0000256" key="1">
    <source>
        <dbReference type="ARBA" id="ARBA00004651"/>
    </source>
</evidence>
<evidence type="ECO:0000256" key="6">
    <source>
        <dbReference type="ARBA" id="ARBA00023136"/>
    </source>
</evidence>
<feature type="transmembrane region" description="Helical" evidence="7">
    <location>
        <begin position="217"/>
        <end position="236"/>
    </location>
</feature>
<feature type="transmembrane region" description="Helical" evidence="7">
    <location>
        <begin position="165"/>
        <end position="184"/>
    </location>
</feature>
<feature type="domain" description="EamA" evidence="8">
    <location>
        <begin position="162"/>
        <end position="298"/>
    </location>
</feature>
<comment type="similarity">
    <text evidence="2">Belongs to the EamA transporter family.</text>
</comment>
<dbReference type="PANTHER" id="PTHR42920:SF5">
    <property type="entry name" value="EAMA DOMAIN-CONTAINING PROTEIN"/>
    <property type="match status" value="1"/>
</dbReference>
<evidence type="ECO:0000256" key="4">
    <source>
        <dbReference type="ARBA" id="ARBA00022692"/>
    </source>
</evidence>
<dbReference type="AlphaFoldDB" id="A0A6L9SWL3"/>
<dbReference type="Pfam" id="PF00892">
    <property type="entry name" value="EamA"/>
    <property type="match status" value="2"/>
</dbReference>
<evidence type="ECO:0000313" key="10">
    <source>
        <dbReference type="Proteomes" id="UP000483293"/>
    </source>
</evidence>
<dbReference type="InterPro" id="IPR000620">
    <property type="entry name" value="EamA_dom"/>
</dbReference>
<dbReference type="Proteomes" id="UP000483293">
    <property type="component" value="Unassembled WGS sequence"/>
</dbReference>
<dbReference type="GO" id="GO:0005886">
    <property type="term" value="C:plasma membrane"/>
    <property type="evidence" value="ECO:0007669"/>
    <property type="project" value="UniProtKB-SubCell"/>
</dbReference>
<feature type="transmembrane region" description="Helical" evidence="7">
    <location>
        <begin position="111"/>
        <end position="127"/>
    </location>
</feature>
<keyword evidence="6 7" id="KW-0472">Membrane</keyword>
<feature type="transmembrane region" description="Helical" evidence="7">
    <location>
        <begin position="256"/>
        <end position="275"/>
    </location>
</feature>
<keyword evidence="10" id="KW-1185">Reference proteome</keyword>
<evidence type="ECO:0000256" key="2">
    <source>
        <dbReference type="ARBA" id="ARBA00007362"/>
    </source>
</evidence>
<feature type="transmembrane region" description="Helical" evidence="7">
    <location>
        <begin position="20"/>
        <end position="38"/>
    </location>
</feature>
<keyword evidence="3" id="KW-1003">Cell membrane</keyword>
<reference evidence="9 10" key="1">
    <citation type="submission" date="2019-10" db="EMBL/GenBank/DDBJ databases">
        <title>Bifidobacterium from non-human primates.</title>
        <authorList>
            <person name="Modesto M."/>
        </authorList>
    </citation>
    <scope>NUCLEOTIDE SEQUENCE [LARGE SCALE GENOMIC DNA]</scope>
    <source>
        <strain evidence="9 10">SMA15</strain>
    </source>
</reference>
<dbReference type="InterPro" id="IPR037185">
    <property type="entry name" value="EmrE-like"/>
</dbReference>
<feature type="transmembrane region" description="Helical" evidence="7">
    <location>
        <begin position="281"/>
        <end position="299"/>
    </location>
</feature>
<dbReference type="RefSeq" id="WP_163197988.1">
    <property type="nucleotide sequence ID" value="NZ_WHZV01000014.1"/>
</dbReference>
<dbReference type="EMBL" id="WHZV01000014">
    <property type="protein sequence ID" value="NEG56213.1"/>
    <property type="molecule type" value="Genomic_DNA"/>
</dbReference>
<feature type="transmembrane region" description="Helical" evidence="7">
    <location>
        <begin position="50"/>
        <end position="67"/>
    </location>
</feature>